<protein>
    <submittedName>
        <fullName evidence="2">Integrase</fullName>
    </submittedName>
</protein>
<evidence type="ECO:0000313" key="2">
    <source>
        <dbReference type="WBParaSite" id="Hba_18656"/>
    </source>
</evidence>
<accession>A0A1I7XLQ7</accession>
<reference evidence="2" key="1">
    <citation type="submission" date="2016-11" db="UniProtKB">
        <authorList>
            <consortium name="WormBaseParasite"/>
        </authorList>
    </citation>
    <scope>IDENTIFICATION</scope>
</reference>
<keyword evidence="1" id="KW-1185">Reference proteome</keyword>
<dbReference type="AlphaFoldDB" id="A0A1I7XLQ7"/>
<dbReference type="WBParaSite" id="Hba_18656">
    <property type="protein sequence ID" value="Hba_18656"/>
    <property type="gene ID" value="Hba_18656"/>
</dbReference>
<evidence type="ECO:0000313" key="1">
    <source>
        <dbReference type="Proteomes" id="UP000095283"/>
    </source>
</evidence>
<sequence>MRQFLLNDHMSVRSIIDVTPIEGIDLQEDIRALETAVAERTSKIAEKKKERIDNDKASVVLSTLKNQVLEEEKKNQGRTFRLLDRDMELCIYMIERYGNDFKVG</sequence>
<proteinExistence type="predicted"/>
<name>A0A1I7XLQ7_HETBA</name>
<dbReference type="Proteomes" id="UP000095283">
    <property type="component" value="Unplaced"/>
</dbReference>
<organism evidence="1 2">
    <name type="scientific">Heterorhabditis bacteriophora</name>
    <name type="common">Entomopathogenic nematode worm</name>
    <dbReference type="NCBI Taxonomy" id="37862"/>
    <lineage>
        <taxon>Eukaryota</taxon>
        <taxon>Metazoa</taxon>
        <taxon>Ecdysozoa</taxon>
        <taxon>Nematoda</taxon>
        <taxon>Chromadorea</taxon>
        <taxon>Rhabditida</taxon>
        <taxon>Rhabditina</taxon>
        <taxon>Rhabditomorpha</taxon>
        <taxon>Strongyloidea</taxon>
        <taxon>Heterorhabditidae</taxon>
        <taxon>Heterorhabditis</taxon>
    </lineage>
</organism>